<dbReference type="Proteomes" id="UP000295632">
    <property type="component" value="Unassembled WGS sequence"/>
</dbReference>
<keyword evidence="3" id="KW-1185">Reference proteome</keyword>
<dbReference type="EMBL" id="SNYJ01000017">
    <property type="protein sequence ID" value="TDQ36591.1"/>
    <property type="molecule type" value="Genomic_DNA"/>
</dbReference>
<organism evidence="2 3">
    <name type="scientific">Aureibacillus halotolerans</name>
    <dbReference type="NCBI Taxonomy" id="1508390"/>
    <lineage>
        <taxon>Bacteria</taxon>
        <taxon>Bacillati</taxon>
        <taxon>Bacillota</taxon>
        <taxon>Bacilli</taxon>
        <taxon>Bacillales</taxon>
        <taxon>Bacillaceae</taxon>
        <taxon>Aureibacillus</taxon>
    </lineage>
</organism>
<feature type="signal peptide" evidence="1">
    <location>
        <begin position="1"/>
        <end position="20"/>
    </location>
</feature>
<name>A0A4R6TTG9_9BACI</name>
<feature type="chain" id="PRO_5020744349" evidence="1">
    <location>
        <begin position="21"/>
        <end position="140"/>
    </location>
</feature>
<accession>A0A4R6TTG9</accession>
<evidence type="ECO:0000313" key="2">
    <source>
        <dbReference type="EMBL" id="TDQ36591.1"/>
    </source>
</evidence>
<dbReference type="RefSeq" id="WP_133581628.1">
    <property type="nucleotide sequence ID" value="NZ_SNYJ01000017.1"/>
</dbReference>
<dbReference type="PROSITE" id="PS51257">
    <property type="entry name" value="PROKAR_LIPOPROTEIN"/>
    <property type="match status" value="1"/>
</dbReference>
<reference evidence="2 3" key="1">
    <citation type="submission" date="2019-03" db="EMBL/GenBank/DDBJ databases">
        <title>Genomic Encyclopedia of Type Strains, Phase IV (KMG-IV): sequencing the most valuable type-strain genomes for metagenomic binning, comparative biology and taxonomic classification.</title>
        <authorList>
            <person name="Goeker M."/>
        </authorList>
    </citation>
    <scope>NUCLEOTIDE SEQUENCE [LARGE SCALE GENOMIC DNA]</scope>
    <source>
        <strain evidence="2 3">DSM 28697</strain>
    </source>
</reference>
<evidence type="ECO:0000313" key="3">
    <source>
        <dbReference type="Proteomes" id="UP000295632"/>
    </source>
</evidence>
<protein>
    <submittedName>
        <fullName evidence="2">Uncharacterized protein</fullName>
    </submittedName>
</protein>
<comment type="caution">
    <text evidence="2">The sequence shown here is derived from an EMBL/GenBank/DDBJ whole genome shotgun (WGS) entry which is preliminary data.</text>
</comment>
<dbReference type="AlphaFoldDB" id="A0A4R6TTG9"/>
<evidence type="ECO:0000256" key="1">
    <source>
        <dbReference type="SAM" id="SignalP"/>
    </source>
</evidence>
<keyword evidence="1" id="KW-0732">Signal</keyword>
<gene>
    <name evidence="2" type="ORF">EV213_11755</name>
</gene>
<proteinExistence type="predicted"/>
<dbReference type="OrthoDB" id="1797983at2"/>
<sequence>MYRVILVLIAFCAVITSACSKQTPPMPELMSGNEEIDVYQQSYCWHLGCFDKVGGIEALEHKISTNVSPGSKMTFEFPSANPPDKIMLQQLDDHKQAEYPMTEGEIFLPDDEGTYYFEIHAIWDNGYDSFYGFVVDVRAH</sequence>